<evidence type="ECO:0000313" key="3">
    <source>
        <dbReference type="Proteomes" id="UP000266482"/>
    </source>
</evidence>
<dbReference type="EMBL" id="QXQA01000001">
    <property type="protein sequence ID" value="RIX60141.1"/>
    <property type="molecule type" value="Genomic_DNA"/>
</dbReference>
<feature type="transmembrane region" description="Helical" evidence="1">
    <location>
        <begin position="26"/>
        <end position="45"/>
    </location>
</feature>
<proteinExistence type="predicted"/>
<keyword evidence="1" id="KW-1133">Transmembrane helix</keyword>
<accession>A0A3A1VI65</accession>
<keyword evidence="1" id="KW-0472">Membrane</keyword>
<organism evidence="2 3">
    <name type="scientific">Paenibacillus nanensis</name>
    <dbReference type="NCBI Taxonomy" id="393251"/>
    <lineage>
        <taxon>Bacteria</taxon>
        <taxon>Bacillati</taxon>
        <taxon>Bacillota</taxon>
        <taxon>Bacilli</taxon>
        <taxon>Bacillales</taxon>
        <taxon>Paenibacillaceae</taxon>
        <taxon>Paenibacillus</taxon>
    </lineage>
</organism>
<gene>
    <name evidence="2" type="ORF">D3P08_00710</name>
</gene>
<dbReference type="Proteomes" id="UP000266482">
    <property type="component" value="Unassembled WGS sequence"/>
</dbReference>
<reference evidence="2 3" key="1">
    <citation type="submission" date="2018-09" db="EMBL/GenBank/DDBJ databases">
        <title>Paenibacillus aracenensis nov. sp. isolated from a cave in southern Spain.</title>
        <authorList>
            <person name="Jurado V."/>
            <person name="Gutierrez-Patricio S."/>
            <person name="Gonzalez-Pimentel J.L."/>
            <person name="Miller A.Z."/>
            <person name="Laiz L."/>
            <person name="Saiz-Jimenez C."/>
        </authorList>
    </citation>
    <scope>NUCLEOTIDE SEQUENCE [LARGE SCALE GENOMIC DNA]</scope>
    <source>
        <strain evidence="2 3">DSM 22867</strain>
    </source>
</reference>
<keyword evidence="3" id="KW-1185">Reference proteome</keyword>
<feature type="transmembrane region" description="Helical" evidence="1">
    <location>
        <begin position="124"/>
        <end position="147"/>
    </location>
</feature>
<dbReference type="RefSeq" id="WP_119597516.1">
    <property type="nucleotide sequence ID" value="NZ_QXQA01000001.1"/>
</dbReference>
<dbReference type="AlphaFoldDB" id="A0A3A1VI65"/>
<evidence type="ECO:0000256" key="1">
    <source>
        <dbReference type="SAM" id="Phobius"/>
    </source>
</evidence>
<evidence type="ECO:0000313" key="2">
    <source>
        <dbReference type="EMBL" id="RIX60141.1"/>
    </source>
</evidence>
<sequence length="157" mass="17757">MAFVISASLGITLFASLFLTERRLSLFEMIIVWSFLQLVQNQYFWDLSLNMKLLQIANDAEKYTAFLFNHLITVPILTFYCLELAVSATVKWLKPVAVLLSSAVFWTMEAACRAFNVIEERPGFITGYAILFWTGIAILLYVLCLGLRSIAAKDVKG</sequence>
<name>A0A3A1VI65_9BACL</name>
<protein>
    <submittedName>
        <fullName evidence="2">Uncharacterized protein</fullName>
    </submittedName>
</protein>
<keyword evidence="1" id="KW-0812">Transmembrane</keyword>
<feature type="transmembrane region" description="Helical" evidence="1">
    <location>
        <begin position="65"/>
        <end position="86"/>
    </location>
</feature>
<comment type="caution">
    <text evidence="2">The sequence shown here is derived from an EMBL/GenBank/DDBJ whole genome shotgun (WGS) entry which is preliminary data.</text>
</comment>